<evidence type="ECO:0000313" key="1">
    <source>
        <dbReference type="EMBL" id="BAU91425.1"/>
    </source>
</evidence>
<organism evidence="1 2">
    <name type="scientific">Methylorubrum populi</name>
    <dbReference type="NCBI Taxonomy" id="223967"/>
    <lineage>
        <taxon>Bacteria</taxon>
        <taxon>Pseudomonadati</taxon>
        <taxon>Pseudomonadota</taxon>
        <taxon>Alphaproteobacteria</taxon>
        <taxon>Hyphomicrobiales</taxon>
        <taxon>Methylobacteriaceae</taxon>
        <taxon>Methylorubrum</taxon>
    </lineage>
</organism>
<accession>A0A160PFR7</accession>
<sequence>MPLEPHAFRTVGIMPDARRPDNVGVGARFDFHRTSVPADMGSGTGLFDILPALEGGDSYRVSGREGRTRLGGFLGRRPNGRSLSAG</sequence>
<reference evidence="1 2" key="1">
    <citation type="journal article" date="2016" name="Genome Announc.">
        <title>Complete Genome Sequence of Methylobacterium populi P-1M, Isolated from Pink-Pigmented Household Biofilm.</title>
        <authorList>
            <person name="Morohoshi T."/>
            <person name="Ikeda T."/>
        </authorList>
    </citation>
    <scope>NUCLEOTIDE SEQUENCE [LARGE SCALE GENOMIC DNA]</scope>
    <source>
        <strain evidence="1 2">P-1M</strain>
    </source>
</reference>
<evidence type="ECO:0000313" key="2">
    <source>
        <dbReference type="Proteomes" id="UP000218288"/>
    </source>
</evidence>
<protein>
    <submittedName>
        <fullName evidence="1">RNA-splicing ligase RtcB</fullName>
    </submittedName>
</protein>
<dbReference type="AlphaFoldDB" id="A0A160PFR7"/>
<keyword evidence="1" id="KW-0436">Ligase</keyword>
<name>A0A160PFR7_9HYPH</name>
<dbReference type="EMBL" id="AP014809">
    <property type="protein sequence ID" value="BAU91425.1"/>
    <property type="molecule type" value="Genomic_DNA"/>
</dbReference>
<dbReference type="Proteomes" id="UP000218288">
    <property type="component" value="Chromosome"/>
</dbReference>
<dbReference type="GO" id="GO:0016874">
    <property type="term" value="F:ligase activity"/>
    <property type="evidence" value="ECO:0007669"/>
    <property type="project" value="UniProtKB-KW"/>
</dbReference>
<gene>
    <name evidence="1" type="ORF">MPPM_2820</name>
</gene>
<proteinExistence type="predicted"/>